<gene>
    <name evidence="2" type="ORF">DL240_00515</name>
</gene>
<feature type="domain" description="N-acetyltransferase" evidence="1">
    <location>
        <begin position="157"/>
        <end position="299"/>
    </location>
</feature>
<keyword evidence="3" id="KW-1185">Reference proteome</keyword>
<proteinExistence type="predicted"/>
<evidence type="ECO:0000313" key="2">
    <source>
        <dbReference type="EMBL" id="RAL24726.1"/>
    </source>
</evidence>
<dbReference type="Gene3D" id="3.40.630.30">
    <property type="match status" value="1"/>
</dbReference>
<dbReference type="EMBL" id="QHKO01000001">
    <property type="protein sequence ID" value="RAL24726.1"/>
    <property type="molecule type" value="Genomic_DNA"/>
</dbReference>
<organism evidence="2 3">
    <name type="scientific">Lujinxingia litoralis</name>
    <dbReference type="NCBI Taxonomy" id="2211119"/>
    <lineage>
        <taxon>Bacteria</taxon>
        <taxon>Deltaproteobacteria</taxon>
        <taxon>Bradymonadales</taxon>
        <taxon>Lujinxingiaceae</taxon>
        <taxon>Lujinxingia</taxon>
    </lineage>
</organism>
<dbReference type="CDD" id="cd04301">
    <property type="entry name" value="NAT_SF"/>
    <property type="match status" value="1"/>
</dbReference>
<dbReference type="InterPro" id="IPR016181">
    <property type="entry name" value="Acyl_CoA_acyltransferase"/>
</dbReference>
<reference evidence="2 3" key="1">
    <citation type="submission" date="2018-05" db="EMBL/GenBank/DDBJ databases">
        <title>Lujinxingia marina gen. nov. sp. nov., a new facultative anaerobic member of the class Deltaproteobacteria, and proposal of Lujinxingaceae fam. nov.</title>
        <authorList>
            <person name="Li C.-M."/>
        </authorList>
    </citation>
    <scope>NUCLEOTIDE SEQUENCE [LARGE SCALE GENOMIC DNA]</scope>
    <source>
        <strain evidence="2 3">B210</strain>
    </source>
</reference>
<name>A0A328CAQ3_9DELT</name>
<dbReference type="AlphaFoldDB" id="A0A328CAQ3"/>
<dbReference type="InterPro" id="IPR000182">
    <property type="entry name" value="GNAT_dom"/>
</dbReference>
<dbReference type="GO" id="GO:0016747">
    <property type="term" value="F:acyltransferase activity, transferring groups other than amino-acyl groups"/>
    <property type="evidence" value="ECO:0007669"/>
    <property type="project" value="InterPro"/>
</dbReference>
<dbReference type="Proteomes" id="UP000249169">
    <property type="component" value="Unassembled WGS sequence"/>
</dbReference>
<evidence type="ECO:0000259" key="1">
    <source>
        <dbReference type="PROSITE" id="PS51186"/>
    </source>
</evidence>
<sequence length="299" mass="34585">MATFYANEASYPAPVELRNRHRRALTSFLEQRPDADLFQLCWLESHGVEPHQRGQFRFLGFFDSEQQLDAVALDLSGRLVMVESSLEARNAAFGSYFRRQGTLFQHIVSRRPCARAFWQTYAANASDDGPQIRARLIQDQQLYRLKPEDLSAGTQRSGLRRAQVQDLEAIFLASARMHREETLEDPLQRDPEGFRRHVRYRIENARTFAWFDERRLLFKADLSTRGSYGAQISGVYTDPLFRNQGIATRAMRDLCALLFAEGVPRITLYVNQSNLPACRVYQRVGFAYREPYQTIFIAD</sequence>
<protein>
    <recommendedName>
        <fullName evidence="1">N-acetyltransferase domain-containing protein</fullName>
    </recommendedName>
</protein>
<dbReference type="OrthoDB" id="9797417at2"/>
<evidence type="ECO:0000313" key="3">
    <source>
        <dbReference type="Proteomes" id="UP000249169"/>
    </source>
</evidence>
<dbReference type="SUPFAM" id="SSF55729">
    <property type="entry name" value="Acyl-CoA N-acyltransferases (Nat)"/>
    <property type="match status" value="1"/>
</dbReference>
<comment type="caution">
    <text evidence="2">The sequence shown here is derived from an EMBL/GenBank/DDBJ whole genome shotgun (WGS) entry which is preliminary data.</text>
</comment>
<dbReference type="PROSITE" id="PS51186">
    <property type="entry name" value="GNAT"/>
    <property type="match status" value="1"/>
</dbReference>
<dbReference type="Pfam" id="PF00583">
    <property type="entry name" value="Acetyltransf_1"/>
    <property type="match status" value="1"/>
</dbReference>
<dbReference type="RefSeq" id="WP_111727898.1">
    <property type="nucleotide sequence ID" value="NZ_QHKO01000001.1"/>
</dbReference>
<accession>A0A328CAQ3</accession>